<keyword evidence="3" id="KW-1185">Reference proteome</keyword>
<evidence type="ECO:0000313" key="3">
    <source>
        <dbReference type="Proteomes" id="UP001596060"/>
    </source>
</evidence>
<reference evidence="3" key="1">
    <citation type="journal article" date="2019" name="Int. J. Syst. Evol. Microbiol.">
        <title>The Global Catalogue of Microorganisms (GCM) 10K type strain sequencing project: providing services to taxonomists for standard genome sequencing and annotation.</title>
        <authorList>
            <consortium name="The Broad Institute Genomics Platform"/>
            <consortium name="The Broad Institute Genome Sequencing Center for Infectious Disease"/>
            <person name="Wu L."/>
            <person name="Ma J."/>
        </authorList>
    </citation>
    <scope>NUCLEOTIDE SEQUENCE [LARGE SCALE GENOMIC DNA]</scope>
    <source>
        <strain evidence="3">CCUG 43117</strain>
    </source>
</reference>
<proteinExistence type="predicted"/>
<name>A0ABW0NWM2_9HYPH</name>
<dbReference type="RefSeq" id="WP_377815949.1">
    <property type="nucleotide sequence ID" value="NZ_JBHSLU010000009.1"/>
</dbReference>
<protein>
    <submittedName>
        <fullName evidence="2">Uncharacterized protein</fullName>
    </submittedName>
</protein>
<sequence length="164" mass="17598">MTKRKAPVAQVTSTKAPKSDALAATEAMAKLLPADDGDPAHQPVKDWSVVDPNWCSADDLLDYIAEHGRRDIPNPLIDAVMKRHYGVGEEIEAGPQTLADMLLAAQTYADSAKNLNYALNMLSTTLSNDVEGDAVGELCDQIEHNIGSLIGLLAEMDRRALATA</sequence>
<comment type="caution">
    <text evidence="2">The sequence shown here is derived from an EMBL/GenBank/DDBJ whole genome shotgun (WGS) entry which is preliminary data.</text>
</comment>
<dbReference type="EMBL" id="JBHSLU010000009">
    <property type="protein sequence ID" value="MFC5504875.1"/>
    <property type="molecule type" value="Genomic_DNA"/>
</dbReference>
<evidence type="ECO:0000256" key="1">
    <source>
        <dbReference type="SAM" id="MobiDB-lite"/>
    </source>
</evidence>
<evidence type="ECO:0000313" key="2">
    <source>
        <dbReference type="EMBL" id="MFC5504875.1"/>
    </source>
</evidence>
<gene>
    <name evidence="2" type="ORF">ACFPN9_06340</name>
</gene>
<feature type="region of interest" description="Disordered" evidence="1">
    <location>
        <begin position="1"/>
        <end position="20"/>
    </location>
</feature>
<accession>A0ABW0NWM2</accession>
<dbReference type="Proteomes" id="UP001596060">
    <property type="component" value="Unassembled WGS sequence"/>
</dbReference>
<organism evidence="2 3">
    <name type="scientific">Bosea massiliensis</name>
    <dbReference type="NCBI Taxonomy" id="151419"/>
    <lineage>
        <taxon>Bacteria</taxon>
        <taxon>Pseudomonadati</taxon>
        <taxon>Pseudomonadota</taxon>
        <taxon>Alphaproteobacteria</taxon>
        <taxon>Hyphomicrobiales</taxon>
        <taxon>Boseaceae</taxon>
        <taxon>Bosea</taxon>
    </lineage>
</organism>